<reference evidence="3 4" key="1">
    <citation type="submission" date="2011-11" db="EMBL/GenBank/DDBJ databases">
        <title>The Noncontiguous Finished sequence of Saccharomonospora cyanea NA-134.</title>
        <authorList>
            <consortium name="US DOE Joint Genome Institute"/>
            <person name="Lucas S."/>
            <person name="Han J."/>
            <person name="Lapidus A."/>
            <person name="Cheng J.-F."/>
            <person name="Goodwin L."/>
            <person name="Pitluck S."/>
            <person name="Peters L."/>
            <person name="Ovchinnikova G."/>
            <person name="Lu M."/>
            <person name="Detter J.C."/>
            <person name="Han C."/>
            <person name="Tapia R."/>
            <person name="Land M."/>
            <person name="Hauser L."/>
            <person name="Kyrpides N."/>
            <person name="Ivanova N."/>
            <person name="Pagani I."/>
            <person name="Brambilla E.-M."/>
            <person name="Klenk H.-P."/>
            <person name="Woyke T."/>
        </authorList>
    </citation>
    <scope>NUCLEOTIDE SEQUENCE [LARGE SCALE GENOMIC DNA]</scope>
    <source>
        <strain evidence="3 4">NA-134</strain>
    </source>
</reference>
<dbReference type="AlphaFoldDB" id="H5XFJ2"/>
<dbReference type="RefSeq" id="WP_005453151.1">
    <property type="nucleotide sequence ID" value="NZ_CM001440.1"/>
</dbReference>
<gene>
    <name evidence="3" type="ORF">SaccyDRAFT_0429</name>
</gene>
<feature type="region of interest" description="Disordered" evidence="1">
    <location>
        <begin position="53"/>
        <end position="91"/>
    </location>
</feature>
<evidence type="ECO:0000259" key="2">
    <source>
        <dbReference type="SMART" id="SM00834"/>
    </source>
</evidence>
<keyword evidence="4" id="KW-1185">Reference proteome</keyword>
<evidence type="ECO:0000313" key="4">
    <source>
        <dbReference type="Proteomes" id="UP000002791"/>
    </source>
</evidence>
<protein>
    <submittedName>
        <fullName evidence="3">Putative regulatory protein, FmdB family</fullName>
    </submittedName>
</protein>
<dbReference type="NCBIfam" id="TIGR02605">
    <property type="entry name" value="CxxC_CxxC_SSSS"/>
    <property type="match status" value="1"/>
</dbReference>
<name>H5XFJ2_9PSEU</name>
<dbReference type="STRING" id="882082.SaccyDRAFT_0429"/>
<dbReference type="HOGENOM" id="CLU_136025_2_1_11"/>
<proteinExistence type="predicted"/>
<dbReference type="EMBL" id="CM001440">
    <property type="protein sequence ID" value="EHR59360.1"/>
    <property type="molecule type" value="Genomic_DNA"/>
</dbReference>
<sequence>MATYEYCCAQCGPFETRHPIGTAPDRSECPECGGASRRRFTAVHLSLMSKELGAAHERAESTRDEPEVVSEIPGRRTVRRPHPALAHLPRP</sequence>
<dbReference type="Proteomes" id="UP000002791">
    <property type="component" value="Chromosome"/>
</dbReference>
<dbReference type="Pfam" id="PF09723">
    <property type="entry name" value="Zn_ribbon_8"/>
    <property type="match status" value="1"/>
</dbReference>
<feature type="compositionally biased region" description="Basic and acidic residues" evidence="1">
    <location>
        <begin position="53"/>
        <end position="66"/>
    </location>
</feature>
<dbReference type="SMART" id="SM00834">
    <property type="entry name" value="CxxC_CXXC_SSSS"/>
    <property type="match status" value="1"/>
</dbReference>
<dbReference type="eggNOG" id="COG2331">
    <property type="taxonomic scope" value="Bacteria"/>
</dbReference>
<dbReference type="InterPro" id="IPR013429">
    <property type="entry name" value="Regulatory_FmdB_Zinc_ribbon"/>
</dbReference>
<dbReference type="OrthoDB" id="9792898at2"/>
<evidence type="ECO:0000256" key="1">
    <source>
        <dbReference type="SAM" id="MobiDB-lite"/>
    </source>
</evidence>
<evidence type="ECO:0000313" key="3">
    <source>
        <dbReference type="EMBL" id="EHR59360.1"/>
    </source>
</evidence>
<organism evidence="3 4">
    <name type="scientific">Saccharomonospora cyanea NA-134</name>
    <dbReference type="NCBI Taxonomy" id="882082"/>
    <lineage>
        <taxon>Bacteria</taxon>
        <taxon>Bacillati</taxon>
        <taxon>Actinomycetota</taxon>
        <taxon>Actinomycetes</taxon>
        <taxon>Pseudonocardiales</taxon>
        <taxon>Pseudonocardiaceae</taxon>
        <taxon>Saccharomonospora</taxon>
    </lineage>
</organism>
<feature type="domain" description="Putative regulatory protein FmdB zinc ribbon" evidence="2">
    <location>
        <begin position="1"/>
        <end position="41"/>
    </location>
</feature>
<accession>H5XFJ2</accession>